<evidence type="ECO:0000313" key="1">
    <source>
        <dbReference type="EMBL" id="SHI15814.1"/>
    </source>
</evidence>
<name>A0A1M5YVC9_9BACT</name>
<sequence length="161" mass="18566">FNILILIHFQRVCLIFWGNWPVFYPLFCKEPYSDGQAIIDSVQELPYSHIATINAERLDVQMYQPDATPILVTCDWNKSISNDRSIPASIAIPLMLQKEIPSWEWAEVAETWETMRPYFLGSPHGSRSSHFVSQETALTMKKIWNLLNNTGMFGPIYVAKK</sequence>
<gene>
    <name evidence="1" type="ORF">SAMN02745124_04479</name>
</gene>
<accession>A0A1M5YVC9</accession>
<dbReference type="EMBL" id="FQXS01000068">
    <property type="protein sequence ID" value="SHI15814.1"/>
    <property type="molecule type" value="Genomic_DNA"/>
</dbReference>
<proteinExistence type="predicted"/>
<protein>
    <submittedName>
        <fullName evidence="1">Uncharacterized protein</fullName>
    </submittedName>
</protein>
<feature type="non-terminal residue" evidence="1">
    <location>
        <position position="1"/>
    </location>
</feature>
<keyword evidence="2" id="KW-1185">Reference proteome</keyword>
<dbReference type="Proteomes" id="UP000184139">
    <property type="component" value="Unassembled WGS sequence"/>
</dbReference>
<evidence type="ECO:0000313" key="2">
    <source>
        <dbReference type="Proteomes" id="UP000184139"/>
    </source>
</evidence>
<organism evidence="1 2">
    <name type="scientific">Desulfofustis glycolicus DSM 9705</name>
    <dbReference type="NCBI Taxonomy" id="1121409"/>
    <lineage>
        <taxon>Bacteria</taxon>
        <taxon>Pseudomonadati</taxon>
        <taxon>Thermodesulfobacteriota</taxon>
        <taxon>Desulfobulbia</taxon>
        <taxon>Desulfobulbales</taxon>
        <taxon>Desulfocapsaceae</taxon>
        <taxon>Desulfofustis</taxon>
    </lineage>
</organism>
<reference evidence="1 2" key="1">
    <citation type="submission" date="2016-11" db="EMBL/GenBank/DDBJ databases">
        <authorList>
            <person name="Jaros S."/>
            <person name="Januszkiewicz K."/>
            <person name="Wedrychowicz H."/>
        </authorList>
    </citation>
    <scope>NUCLEOTIDE SEQUENCE [LARGE SCALE GENOMIC DNA]</scope>
    <source>
        <strain evidence="1 2">DSM 9705</strain>
    </source>
</reference>
<dbReference type="AlphaFoldDB" id="A0A1M5YVC9"/>